<dbReference type="InterPro" id="IPR045338">
    <property type="entry name" value="DUF6535"/>
</dbReference>
<evidence type="ECO:0000313" key="4">
    <source>
        <dbReference type="Proteomes" id="UP001203297"/>
    </source>
</evidence>
<feature type="transmembrane region" description="Helical" evidence="1">
    <location>
        <begin position="99"/>
        <end position="118"/>
    </location>
</feature>
<dbReference type="AlphaFoldDB" id="A0AAD4LYN3"/>
<feature type="non-terminal residue" evidence="3">
    <location>
        <position position="1"/>
    </location>
</feature>
<keyword evidence="1" id="KW-1133">Transmembrane helix</keyword>
<dbReference type="Pfam" id="PF20153">
    <property type="entry name" value="DUF6535"/>
    <property type="match status" value="1"/>
</dbReference>
<evidence type="ECO:0000313" key="3">
    <source>
        <dbReference type="EMBL" id="KAI0294840.1"/>
    </source>
</evidence>
<keyword evidence="1" id="KW-0472">Membrane</keyword>
<proteinExistence type="predicted"/>
<feature type="transmembrane region" description="Helical" evidence="1">
    <location>
        <begin position="157"/>
        <end position="177"/>
    </location>
</feature>
<evidence type="ECO:0000256" key="1">
    <source>
        <dbReference type="SAM" id="Phobius"/>
    </source>
</evidence>
<keyword evidence="4" id="KW-1185">Reference proteome</keyword>
<name>A0AAD4LYN3_9AGAM</name>
<sequence length="208" mass="23012">KVWKLYESEADKHDIELAETWKGETDAMLIFVRETATGLFSAVVSAFIIETYKTLLPDTGSATVALLTQLVAQSSGSSASSPSAVSASAASTTAIRINILMFLSLFLSLTCALMSTLIQQWTREYLQYSRLSAPPHKRGRVRAYLFQGLTKFQMRRVVESIPVLLHLSVFIFFFAFGEFLHTVNHTVGFAARCCIIVLLSAYSILSVL</sequence>
<organism evidence="3 4">
    <name type="scientific">Multifurca ochricompacta</name>
    <dbReference type="NCBI Taxonomy" id="376703"/>
    <lineage>
        <taxon>Eukaryota</taxon>
        <taxon>Fungi</taxon>
        <taxon>Dikarya</taxon>
        <taxon>Basidiomycota</taxon>
        <taxon>Agaricomycotina</taxon>
        <taxon>Agaricomycetes</taxon>
        <taxon>Russulales</taxon>
        <taxon>Russulaceae</taxon>
        <taxon>Multifurca</taxon>
    </lineage>
</organism>
<feature type="transmembrane region" description="Helical" evidence="1">
    <location>
        <begin position="189"/>
        <end position="207"/>
    </location>
</feature>
<protein>
    <recommendedName>
        <fullName evidence="2">DUF6535 domain-containing protein</fullName>
    </recommendedName>
</protein>
<gene>
    <name evidence="3" type="ORF">B0F90DRAFT_1592859</name>
</gene>
<keyword evidence="1" id="KW-0812">Transmembrane</keyword>
<feature type="non-terminal residue" evidence="3">
    <location>
        <position position="208"/>
    </location>
</feature>
<feature type="domain" description="DUF6535" evidence="2">
    <location>
        <begin position="3"/>
        <end position="181"/>
    </location>
</feature>
<dbReference type="Proteomes" id="UP001203297">
    <property type="component" value="Unassembled WGS sequence"/>
</dbReference>
<dbReference type="EMBL" id="WTXG01000068">
    <property type="protein sequence ID" value="KAI0294840.1"/>
    <property type="molecule type" value="Genomic_DNA"/>
</dbReference>
<accession>A0AAD4LYN3</accession>
<comment type="caution">
    <text evidence="3">The sequence shown here is derived from an EMBL/GenBank/DDBJ whole genome shotgun (WGS) entry which is preliminary data.</text>
</comment>
<reference evidence="3" key="1">
    <citation type="journal article" date="2022" name="New Phytol.">
        <title>Evolutionary transition to the ectomycorrhizal habit in the genomes of a hyperdiverse lineage of mushroom-forming fungi.</title>
        <authorList>
            <person name="Looney B."/>
            <person name="Miyauchi S."/>
            <person name="Morin E."/>
            <person name="Drula E."/>
            <person name="Courty P.E."/>
            <person name="Kohler A."/>
            <person name="Kuo A."/>
            <person name="LaButti K."/>
            <person name="Pangilinan J."/>
            <person name="Lipzen A."/>
            <person name="Riley R."/>
            <person name="Andreopoulos W."/>
            <person name="He G."/>
            <person name="Johnson J."/>
            <person name="Nolan M."/>
            <person name="Tritt A."/>
            <person name="Barry K.W."/>
            <person name="Grigoriev I.V."/>
            <person name="Nagy L.G."/>
            <person name="Hibbett D."/>
            <person name="Henrissat B."/>
            <person name="Matheny P.B."/>
            <person name="Labbe J."/>
            <person name="Martin F.M."/>
        </authorList>
    </citation>
    <scope>NUCLEOTIDE SEQUENCE</scope>
    <source>
        <strain evidence="3">BPL690</strain>
    </source>
</reference>
<evidence type="ECO:0000259" key="2">
    <source>
        <dbReference type="Pfam" id="PF20153"/>
    </source>
</evidence>